<dbReference type="Pfam" id="PF00535">
    <property type="entry name" value="Glycos_transf_2"/>
    <property type="match status" value="1"/>
</dbReference>
<dbReference type="EMBL" id="LAZR01018187">
    <property type="protein sequence ID" value="KKL97361.1"/>
    <property type="molecule type" value="Genomic_DNA"/>
</dbReference>
<keyword evidence="4" id="KW-0808">Transferase</keyword>
<evidence type="ECO:0000256" key="3">
    <source>
        <dbReference type="ARBA" id="ARBA00022676"/>
    </source>
</evidence>
<feature type="domain" description="Glycosyltransferase 2-like" evidence="6">
    <location>
        <begin position="12"/>
        <end position="169"/>
    </location>
</feature>
<reference evidence="7" key="1">
    <citation type="journal article" date="2015" name="Nature">
        <title>Complex archaea that bridge the gap between prokaryotes and eukaryotes.</title>
        <authorList>
            <person name="Spang A."/>
            <person name="Saw J.H."/>
            <person name="Jorgensen S.L."/>
            <person name="Zaremba-Niedzwiedzka K."/>
            <person name="Martijn J."/>
            <person name="Lind A.E."/>
            <person name="van Eijk R."/>
            <person name="Schleper C."/>
            <person name="Guy L."/>
            <person name="Ettema T.J."/>
        </authorList>
    </citation>
    <scope>NUCLEOTIDE SEQUENCE</scope>
</reference>
<gene>
    <name evidence="7" type="ORF">LCGC14_1835260</name>
</gene>
<dbReference type="SUPFAM" id="SSF53448">
    <property type="entry name" value="Nucleotide-diphospho-sugar transferases"/>
    <property type="match status" value="1"/>
</dbReference>
<evidence type="ECO:0000256" key="5">
    <source>
        <dbReference type="ARBA" id="ARBA00022842"/>
    </source>
</evidence>
<keyword evidence="5" id="KW-0460">Magnesium</keyword>
<dbReference type="Gene3D" id="3.90.550.10">
    <property type="entry name" value="Spore Coat Polysaccharide Biosynthesis Protein SpsA, Chain A"/>
    <property type="match status" value="1"/>
</dbReference>
<evidence type="ECO:0000256" key="4">
    <source>
        <dbReference type="ARBA" id="ARBA00022679"/>
    </source>
</evidence>
<accession>A0A0F9H337</accession>
<comment type="caution">
    <text evidence="7">The sequence shown here is derived from an EMBL/GenBank/DDBJ whole genome shotgun (WGS) entry which is preliminary data.</text>
</comment>
<comment type="cofactor">
    <cofactor evidence="1">
        <name>Mg(2+)</name>
        <dbReference type="ChEBI" id="CHEBI:18420"/>
    </cofactor>
</comment>
<dbReference type="PANTHER" id="PTHR48090">
    <property type="entry name" value="UNDECAPRENYL-PHOSPHATE 4-DEOXY-4-FORMAMIDO-L-ARABINOSE TRANSFERASE-RELATED"/>
    <property type="match status" value="1"/>
</dbReference>
<dbReference type="InterPro" id="IPR001173">
    <property type="entry name" value="Glyco_trans_2-like"/>
</dbReference>
<organism evidence="7">
    <name type="scientific">marine sediment metagenome</name>
    <dbReference type="NCBI Taxonomy" id="412755"/>
    <lineage>
        <taxon>unclassified sequences</taxon>
        <taxon>metagenomes</taxon>
        <taxon>ecological metagenomes</taxon>
    </lineage>
</organism>
<evidence type="ECO:0000313" key="7">
    <source>
        <dbReference type="EMBL" id="KKL97361.1"/>
    </source>
</evidence>
<dbReference type="PANTHER" id="PTHR48090:SF10">
    <property type="entry name" value="GLUCOSYL-3-PHOSPHOGLYCERATE SYNTHASE"/>
    <property type="match status" value="1"/>
</dbReference>
<dbReference type="GO" id="GO:0016757">
    <property type="term" value="F:glycosyltransferase activity"/>
    <property type="evidence" value="ECO:0007669"/>
    <property type="project" value="UniProtKB-KW"/>
</dbReference>
<dbReference type="InterPro" id="IPR029044">
    <property type="entry name" value="Nucleotide-diphossugar_trans"/>
</dbReference>
<dbReference type="AlphaFoldDB" id="A0A0F9H337"/>
<protein>
    <recommendedName>
        <fullName evidence="6">Glycosyltransferase 2-like domain-containing protein</fullName>
    </recommendedName>
</protein>
<comment type="similarity">
    <text evidence="2">Belongs to the glycosyltransferase 2 family.</text>
</comment>
<proteinExistence type="inferred from homology"/>
<keyword evidence="3" id="KW-0328">Glycosyltransferase</keyword>
<dbReference type="InterPro" id="IPR050256">
    <property type="entry name" value="Glycosyltransferase_2"/>
</dbReference>
<evidence type="ECO:0000256" key="1">
    <source>
        <dbReference type="ARBA" id="ARBA00001946"/>
    </source>
</evidence>
<name>A0A0F9H337_9ZZZZ</name>
<evidence type="ECO:0000256" key="2">
    <source>
        <dbReference type="ARBA" id="ARBA00006739"/>
    </source>
</evidence>
<evidence type="ECO:0000259" key="6">
    <source>
        <dbReference type="Pfam" id="PF00535"/>
    </source>
</evidence>
<sequence length="384" mass="43678">MNTMSNEVDIIIGIPSLNEADNIAFVARQLALGLNKYFPTHSAAIINVDNNSKDGTKEAFLGAETDKIPKRYISTEETVVGKGNNMRNLFIEVVQRKAKAVIVVDADLKSVTPEWVKTLATPILEGYDYVTPIYSRNEYDGTITNHITYPLIYALFKANIRQPIGGDFSFSPRMARYWLGMAWEKNTRQYGIDIFMTTSALLNGFKVCQVALGSKVHKPSAPKLGEMFTQVITTLFSNISKFRNVWMNGIGNKDCPILGNSSYKEPQGLSVDYKGIRKASFDGFSKNEGIISSILSPSYYHITQRMYHAGRWNIGSELWAKKLYDFIFAYEMSENKEDVVEALKPLYFARVASFYRQTMDMTHQEAEEKIIKQAKQFQRMRDTW</sequence>